<comment type="cofactor">
    <cofactor evidence="1 15">
        <name>Mg(2+)</name>
        <dbReference type="ChEBI" id="CHEBI:18420"/>
    </cofactor>
</comment>
<feature type="domain" description="Pyruvate phosphate dikinase AMP/ATP-binding" evidence="17">
    <location>
        <begin position="32"/>
        <end position="348"/>
    </location>
</feature>
<evidence type="ECO:0000256" key="14">
    <source>
        <dbReference type="ARBA" id="ARBA00047700"/>
    </source>
</evidence>
<dbReference type="InterPro" id="IPR040442">
    <property type="entry name" value="Pyrv_kinase-like_dom_sf"/>
</dbReference>
<dbReference type="SUPFAM" id="SSF52009">
    <property type="entry name" value="Phosphohistidine domain"/>
    <property type="match status" value="1"/>
</dbReference>
<dbReference type="AlphaFoldDB" id="A0A0G1M3W2"/>
<keyword evidence="11 15" id="KW-0067">ATP-binding</keyword>
<comment type="function">
    <text evidence="2 15">Catalyzes the phosphorylation of pyruvate to phosphoenolpyruvate.</text>
</comment>
<dbReference type="InterPro" id="IPR006319">
    <property type="entry name" value="PEP_synth"/>
</dbReference>
<evidence type="ECO:0000256" key="5">
    <source>
        <dbReference type="ARBA" id="ARBA00011996"/>
    </source>
</evidence>
<dbReference type="InterPro" id="IPR000121">
    <property type="entry name" value="PEP_util_C"/>
</dbReference>
<dbReference type="InterPro" id="IPR036637">
    <property type="entry name" value="Phosphohistidine_dom_sf"/>
</dbReference>
<dbReference type="GO" id="GO:0046872">
    <property type="term" value="F:metal ion binding"/>
    <property type="evidence" value="ECO:0007669"/>
    <property type="project" value="UniProtKB-KW"/>
</dbReference>
<evidence type="ECO:0000256" key="4">
    <source>
        <dbReference type="ARBA" id="ARBA00007837"/>
    </source>
</evidence>
<evidence type="ECO:0000259" key="17">
    <source>
        <dbReference type="Pfam" id="PF01326"/>
    </source>
</evidence>
<dbReference type="Gene3D" id="3.30.1490.20">
    <property type="entry name" value="ATP-grasp fold, A domain"/>
    <property type="match status" value="1"/>
</dbReference>
<dbReference type="Pfam" id="PF01326">
    <property type="entry name" value="PPDK_N"/>
    <property type="match status" value="1"/>
</dbReference>
<dbReference type="InterPro" id="IPR008279">
    <property type="entry name" value="PEP-util_enz_mobile_dom"/>
</dbReference>
<dbReference type="Proteomes" id="UP000034826">
    <property type="component" value="Unassembled WGS sequence"/>
</dbReference>
<dbReference type="InterPro" id="IPR015813">
    <property type="entry name" value="Pyrv/PenolPyrv_kinase-like_dom"/>
</dbReference>
<sequence>MRYGRSWGMLLVMPRACDFVLWFDEIDKDDIALVGGKGANLGEMTKVGFPVPDGFVVTAAAYDEFIGDNHLKTKIHQVLDSLDPSDTVSLERASRQVRKMVSAAPVPEKVAAAVMKTYLKLGKTTKVSDTFFGVSDTLVAVRSSATAEDLPDASFAGQQETFLNVVGESNVINKVREAWASLFTPRAIFYRQEKKFDHFKVKIAVPVQRMVQSESSGVMFTINPVNNDKSVVVVEAIWGLGELIVQGSVTPDHFEILKRDLSIINKQINRQTKMMIRKLNGFETENEILAVAKNKQEKPKISDKTAVEIAELGIKLQQHYFFPQDAEWAVEKGKIYLVQTRPVTTMKIIEGRGKREEGRGKREEGRGENATKGLDLLVKGDPASPGLVSGPAIVIENIKEISKVKPGNVLVMEMTTPDFVPAMKKAVAIVTDQGGQTSHAAIVSRELGVACVVGTQNATKKIKTGTVITVNAVTGEVFRGAIQKTQNTQIAGESESRKVGISESLDIQNLKTATKLYVNLAEPELAEKVAAENVDGVGLLRAEFVMAQIGIHPKKAIAEKKSADYTRQIFEGLRQFARAFYPRPVVYRASDFRTNEYRNLKGGDKFEPVEPNPMLGFRGAYRYMVDEAVFELELLAIRRAREEYDNLDLMIPFVRSVKELTEVKKLVYAAGLRRSSSFHLWMMAELPVNVISIGDFISAGIDGISIGSNDLTMLTLGTDRDNETVAGEFNEMDPAVLWSLQRLITTARDRGITSSICGQAPSIYPDLTEKLVKWGITSISVSPDRIEATRRLIYEAERKIISR</sequence>
<dbReference type="EC" id="2.7.9.2" evidence="5 15"/>
<evidence type="ECO:0000259" key="18">
    <source>
        <dbReference type="Pfam" id="PF02896"/>
    </source>
</evidence>
<comment type="pathway">
    <text evidence="3 15">Carbohydrate biosynthesis; gluconeogenesis.</text>
</comment>
<keyword evidence="19" id="KW-0670">Pyruvate</keyword>
<evidence type="ECO:0000256" key="3">
    <source>
        <dbReference type="ARBA" id="ARBA00004742"/>
    </source>
</evidence>
<dbReference type="SUPFAM" id="SSF56059">
    <property type="entry name" value="Glutathione synthetase ATP-binding domain-like"/>
    <property type="match status" value="1"/>
</dbReference>
<dbReference type="FunFam" id="3.30.1490.20:FF:000010">
    <property type="entry name" value="Phosphoenolpyruvate synthase"/>
    <property type="match status" value="1"/>
</dbReference>
<dbReference type="GO" id="GO:0005524">
    <property type="term" value="F:ATP binding"/>
    <property type="evidence" value="ECO:0007669"/>
    <property type="project" value="UniProtKB-KW"/>
</dbReference>
<comment type="similarity">
    <text evidence="4 15">Belongs to the PEP-utilizing enzyme family.</text>
</comment>
<comment type="caution">
    <text evidence="19">The sequence shown here is derived from an EMBL/GenBank/DDBJ whole genome shotgun (WGS) entry which is preliminary data.</text>
</comment>
<dbReference type="Gene3D" id="3.30.470.20">
    <property type="entry name" value="ATP-grasp fold, B domain"/>
    <property type="match status" value="1"/>
</dbReference>
<dbReference type="InterPro" id="IPR013815">
    <property type="entry name" value="ATP_grasp_subdomain_1"/>
</dbReference>
<keyword evidence="8 15" id="KW-0479">Metal-binding</keyword>
<evidence type="ECO:0000256" key="7">
    <source>
        <dbReference type="ARBA" id="ARBA00022679"/>
    </source>
</evidence>
<dbReference type="NCBIfam" id="NF005057">
    <property type="entry name" value="PRK06464.1"/>
    <property type="match status" value="1"/>
</dbReference>
<evidence type="ECO:0000256" key="12">
    <source>
        <dbReference type="ARBA" id="ARBA00022842"/>
    </source>
</evidence>
<evidence type="ECO:0000256" key="8">
    <source>
        <dbReference type="ARBA" id="ARBA00022723"/>
    </source>
</evidence>
<dbReference type="GO" id="GO:0006094">
    <property type="term" value="P:gluconeogenesis"/>
    <property type="evidence" value="ECO:0007669"/>
    <property type="project" value="UniProtKB-UniPathway"/>
</dbReference>
<evidence type="ECO:0000256" key="6">
    <source>
        <dbReference type="ARBA" id="ARBA00021623"/>
    </source>
</evidence>
<evidence type="ECO:0000256" key="9">
    <source>
        <dbReference type="ARBA" id="ARBA00022741"/>
    </source>
</evidence>
<dbReference type="SUPFAM" id="SSF51621">
    <property type="entry name" value="Phosphoenolpyruvate/pyruvate domain"/>
    <property type="match status" value="1"/>
</dbReference>
<dbReference type="Pfam" id="PF00391">
    <property type="entry name" value="PEP-utilizers"/>
    <property type="match status" value="1"/>
</dbReference>
<organism evidence="19 20">
    <name type="scientific">Candidatus Woesebacteria bacterium GW2011_GWA2_44_33</name>
    <dbReference type="NCBI Taxonomy" id="1618564"/>
    <lineage>
        <taxon>Bacteria</taxon>
        <taxon>Candidatus Woeseibacteriota</taxon>
    </lineage>
</organism>
<keyword evidence="12 15" id="KW-0460">Magnesium</keyword>
<feature type="domain" description="PEP-utilising enzyme C-terminal" evidence="18">
    <location>
        <begin position="511"/>
        <end position="796"/>
    </location>
</feature>
<dbReference type="InterPro" id="IPR002192">
    <property type="entry name" value="PPDK_AMP/ATP-bd"/>
</dbReference>
<name>A0A0G1M3W2_9BACT</name>
<comment type="catalytic activity">
    <reaction evidence="14 15">
        <text>pyruvate + ATP + H2O = phosphoenolpyruvate + AMP + phosphate + 2 H(+)</text>
        <dbReference type="Rhea" id="RHEA:11364"/>
        <dbReference type="ChEBI" id="CHEBI:15361"/>
        <dbReference type="ChEBI" id="CHEBI:15377"/>
        <dbReference type="ChEBI" id="CHEBI:15378"/>
        <dbReference type="ChEBI" id="CHEBI:30616"/>
        <dbReference type="ChEBI" id="CHEBI:43474"/>
        <dbReference type="ChEBI" id="CHEBI:58702"/>
        <dbReference type="ChEBI" id="CHEBI:456215"/>
        <dbReference type="EC" id="2.7.9.2"/>
    </reaction>
</comment>
<dbReference type="PANTHER" id="PTHR43030:SF1">
    <property type="entry name" value="PHOSPHOENOLPYRUVATE SYNTHASE"/>
    <property type="match status" value="1"/>
</dbReference>
<evidence type="ECO:0000256" key="1">
    <source>
        <dbReference type="ARBA" id="ARBA00001946"/>
    </source>
</evidence>
<keyword evidence="10 15" id="KW-0418">Kinase</keyword>
<evidence type="ECO:0000256" key="15">
    <source>
        <dbReference type="PIRNR" id="PIRNR000854"/>
    </source>
</evidence>
<dbReference type="NCBIfam" id="TIGR01418">
    <property type="entry name" value="PEP_synth"/>
    <property type="match status" value="1"/>
</dbReference>
<gene>
    <name evidence="19" type="ORF">UW60_C0021G0005</name>
</gene>
<keyword evidence="9 15" id="KW-0547">Nucleotide-binding</keyword>
<dbReference type="UniPathway" id="UPA00138"/>
<evidence type="ECO:0000256" key="11">
    <source>
        <dbReference type="ARBA" id="ARBA00022840"/>
    </source>
</evidence>
<evidence type="ECO:0000256" key="2">
    <source>
        <dbReference type="ARBA" id="ARBA00002988"/>
    </source>
</evidence>
<feature type="domain" description="PEP-utilising enzyme mobile" evidence="16">
    <location>
        <begin position="405"/>
        <end position="475"/>
    </location>
</feature>
<dbReference type="EMBL" id="LCIY01000021">
    <property type="protein sequence ID" value="KKT66589.1"/>
    <property type="molecule type" value="Genomic_DNA"/>
</dbReference>
<evidence type="ECO:0000313" key="19">
    <source>
        <dbReference type="EMBL" id="KKT66589.1"/>
    </source>
</evidence>
<evidence type="ECO:0000256" key="10">
    <source>
        <dbReference type="ARBA" id="ARBA00022777"/>
    </source>
</evidence>
<evidence type="ECO:0000256" key="13">
    <source>
        <dbReference type="ARBA" id="ARBA00033470"/>
    </source>
</evidence>
<evidence type="ECO:0000313" key="20">
    <source>
        <dbReference type="Proteomes" id="UP000034826"/>
    </source>
</evidence>
<evidence type="ECO:0000259" key="16">
    <source>
        <dbReference type="Pfam" id="PF00391"/>
    </source>
</evidence>
<dbReference type="Gene3D" id="3.20.20.60">
    <property type="entry name" value="Phosphoenolpyruvate-binding domains"/>
    <property type="match status" value="1"/>
</dbReference>
<keyword evidence="7 15" id="KW-0808">Transferase</keyword>
<proteinExistence type="inferred from homology"/>
<dbReference type="Pfam" id="PF02896">
    <property type="entry name" value="PEP-utilizers_C"/>
    <property type="match status" value="1"/>
</dbReference>
<dbReference type="PROSITE" id="PS00370">
    <property type="entry name" value="PEP_ENZYMES_PHOS_SITE"/>
    <property type="match status" value="1"/>
</dbReference>
<accession>A0A0G1M3W2</accession>
<dbReference type="PATRIC" id="fig|1618564.3.peg.597"/>
<dbReference type="PIRSF" id="PIRSF000854">
    <property type="entry name" value="PEP_synthase"/>
    <property type="match status" value="1"/>
</dbReference>
<dbReference type="PANTHER" id="PTHR43030">
    <property type="entry name" value="PHOSPHOENOLPYRUVATE SYNTHASE"/>
    <property type="match status" value="1"/>
</dbReference>
<dbReference type="InterPro" id="IPR018274">
    <property type="entry name" value="PEP_util_AS"/>
</dbReference>
<dbReference type="Gene3D" id="3.50.30.10">
    <property type="entry name" value="Phosphohistidine domain"/>
    <property type="match status" value="1"/>
</dbReference>
<protein>
    <recommendedName>
        <fullName evidence="6 15">Phosphoenolpyruvate synthase</fullName>
        <shortName evidence="15">PEP synthase</shortName>
        <ecNumber evidence="5 15">2.7.9.2</ecNumber>
    </recommendedName>
    <alternativeName>
        <fullName evidence="13 15">Pyruvate, water dikinase</fullName>
    </alternativeName>
</protein>
<dbReference type="GO" id="GO:0008986">
    <property type="term" value="F:pyruvate, water dikinase activity"/>
    <property type="evidence" value="ECO:0007669"/>
    <property type="project" value="UniProtKB-EC"/>
</dbReference>
<reference evidence="19 20" key="1">
    <citation type="journal article" date="2015" name="Nature">
        <title>rRNA introns, odd ribosomes, and small enigmatic genomes across a large radiation of phyla.</title>
        <authorList>
            <person name="Brown C.T."/>
            <person name="Hug L.A."/>
            <person name="Thomas B.C."/>
            <person name="Sharon I."/>
            <person name="Castelle C.J."/>
            <person name="Singh A."/>
            <person name="Wilkins M.J."/>
            <person name="Williams K.H."/>
            <person name="Banfield J.F."/>
        </authorList>
    </citation>
    <scope>NUCLEOTIDE SEQUENCE [LARGE SCALE GENOMIC DNA]</scope>
</reference>